<evidence type="ECO:0000313" key="2">
    <source>
        <dbReference type="EMBL" id="TSJ48076.1"/>
    </source>
</evidence>
<dbReference type="GO" id="GO:0003677">
    <property type="term" value="F:DNA binding"/>
    <property type="evidence" value="ECO:0007669"/>
    <property type="project" value="UniProtKB-KW"/>
</dbReference>
<keyword evidence="3" id="KW-1185">Reference proteome</keyword>
<dbReference type="PANTHER" id="PTHR33221:SF5">
    <property type="entry name" value="HTH-TYPE TRANSCRIPTIONAL REGULATOR ISCR"/>
    <property type="match status" value="1"/>
</dbReference>
<accession>A0A556N7C2</accession>
<keyword evidence="1" id="KW-0238">DNA-binding</keyword>
<dbReference type="PANTHER" id="PTHR33221">
    <property type="entry name" value="WINGED HELIX-TURN-HELIX TRANSCRIPTIONAL REGULATOR, RRF2 FAMILY"/>
    <property type="match status" value="1"/>
</dbReference>
<dbReference type="RefSeq" id="WP_144331611.1">
    <property type="nucleotide sequence ID" value="NZ_VLPL01000001.1"/>
</dbReference>
<dbReference type="InterPro" id="IPR036388">
    <property type="entry name" value="WH-like_DNA-bd_sf"/>
</dbReference>
<name>A0A556N7C2_9FLAO</name>
<dbReference type="InterPro" id="IPR000944">
    <property type="entry name" value="Tscrpt_reg_Rrf2"/>
</dbReference>
<dbReference type="SUPFAM" id="SSF46785">
    <property type="entry name" value="Winged helix' DNA-binding domain"/>
    <property type="match status" value="1"/>
</dbReference>
<dbReference type="Proteomes" id="UP000316008">
    <property type="component" value="Unassembled WGS sequence"/>
</dbReference>
<comment type="caution">
    <text evidence="2">The sequence shown here is derived from an EMBL/GenBank/DDBJ whole genome shotgun (WGS) entry which is preliminary data.</text>
</comment>
<organism evidence="2 3">
    <name type="scientific">Fluviicola chungangensis</name>
    <dbReference type="NCBI Taxonomy" id="2597671"/>
    <lineage>
        <taxon>Bacteria</taxon>
        <taxon>Pseudomonadati</taxon>
        <taxon>Bacteroidota</taxon>
        <taxon>Flavobacteriia</taxon>
        <taxon>Flavobacteriales</taxon>
        <taxon>Crocinitomicaceae</taxon>
        <taxon>Fluviicola</taxon>
    </lineage>
</organism>
<reference evidence="2 3" key="1">
    <citation type="submission" date="2019-07" db="EMBL/GenBank/DDBJ databases">
        <authorList>
            <person name="Huq M.A."/>
        </authorList>
    </citation>
    <scope>NUCLEOTIDE SEQUENCE [LARGE SCALE GENOMIC DNA]</scope>
    <source>
        <strain evidence="2 3">MAH-3</strain>
    </source>
</reference>
<dbReference type="Gene3D" id="1.10.10.10">
    <property type="entry name" value="Winged helix-like DNA-binding domain superfamily/Winged helix DNA-binding domain"/>
    <property type="match status" value="1"/>
</dbReference>
<dbReference type="PROSITE" id="PS51197">
    <property type="entry name" value="HTH_RRF2_2"/>
    <property type="match status" value="1"/>
</dbReference>
<dbReference type="NCBIfam" id="TIGR00738">
    <property type="entry name" value="rrf2_super"/>
    <property type="match status" value="1"/>
</dbReference>
<dbReference type="Pfam" id="PF02082">
    <property type="entry name" value="Rrf2"/>
    <property type="match status" value="1"/>
</dbReference>
<dbReference type="OrthoDB" id="9802344at2"/>
<sequence>MIPKRSKYAIQALKCLAKVYREKKHLSIATIAEEENIPRKFLETILLQLRNGGMVGSKMGATGGYFLVKHPDEIVLSSIIRATGGPIALLPCVSLNFYEECTECPHEELCGLHDVMLEVREASIHILSKTSLADLILREKKLLRKSENKRK</sequence>
<dbReference type="AlphaFoldDB" id="A0A556N7C2"/>
<dbReference type="GO" id="GO:0005829">
    <property type="term" value="C:cytosol"/>
    <property type="evidence" value="ECO:0007669"/>
    <property type="project" value="TreeGrafter"/>
</dbReference>
<dbReference type="EMBL" id="VLPL01000001">
    <property type="protein sequence ID" value="TSJ48076.1"/>
    <property type="molecule type" value="Genomic_DNA"/>
</dbReference>
<evidence type="ECO:0000313" key="3">
    <source>
        <dbReference type="Proteomes" id="UP000316008"/>
    </source>
</evidence>
<protein>
    <submittedName>
        <fullName evidence="2">Rrf2 family transcriptional regulator</fullName>
    </submittedName>
</protein>
<evidence type="ECO:0000256" key="1">
    <source>
        <dbReference type="ARBA" id="ARBA00023125"/>
    </source>
</evidence>
<gene>
    <name evidence="2" type="ORF">FO442_02785</name>
</gene>
<dbReference type="GO" id="GO:0003700">
    <property type="term" value="F:DNA-binding transcription factor activity"/>
    <property type="evidence" value="ECO:0007669"/>
    <property type="project" value="TreeGrafter"/>
</dbReference>
<dbReference type="InterPro" id="IPR036390">
    <property type="entry name" value="WH_DNA-bd_sf"/>
</dbReference>
<proteinExistence type="predicted"/>